<feature type="domain" description="Zn(2)-C6 fungal-type" evidence="7">
    <location>
        <begin position="18"/>
        <end position="51"/>
    </location>
</feature>
<proteinExistence type="predicted"/>
<dbReference type="InterPro" id="IPR051089">
    <property type="entry name" value="prtT"/>
</dbReference>
<name>A0A0C3CUP1_OIDMZ</name>
<dbReference type="EMBL" id="KN832895">
    <property type="protein sequence ID" value="KIM93442.1"/>
    <property type="molecule type" value="Genomic_DNA"/>
</dbReference>
<evidence type="ECO:0000256" key="2">
    <source>
        <dbReference type="ARBA" id="ARBA00023015"/>
    </source>
</evidence>
<dbReference type="PANTHER" id="PTHR31845">
    <property type="entry name" value="FINGER DOMAIN PROTEIN, PUTATIVE-RELATED"/>
    <property type="match status" value="1"/>
</dbReference>
<accession>A0A0C3CUP1</accession>
<organism evidence="8 9">
    <name type="scientific">Oidiodendron maius (strain Zn)</name>
    <dbReference type="NCBI Taxonomy" id="913774"/>
    <lineage>
        <taxon>Eukaryota</taxon>
        <taxon>Fungi</taxon>
        <taxon>Dikarya</taxon>
        <taxon>Ascomycota</taxon>
        <taxon>Pezizomycotina</taxon>
        <taxon>Leotiomycetes</taxon>
        <taxon>Leotiomycetes incertae sedis</taxon>
        <taxon>Myxotrichaceae</taxon>
        <taxon>Oidiodendron</taxon>
    </lineage>
</organism>
<dbReference type="OrthoDB" id="5226580at2759"/>
<protein>
    <recommendedName>
        <fullName evidence="7">Zn(2)-C6 fungal-type domain-containing protein</fullName>
    </recommendedName>
</protein>
<dbReference type="PANTHER" id="PTHR31845:SF10">
    <property type="entry name" value="ZN(II)2CYS6 TRANSCRIPTION FACTOR (EUROFUNG)"/>
    <property type="match status" value="1"/>
</dbReference>
<evidence type="ECO:0000256" key="6">
    <source>
        <dbReference type="SAM" id="MobiDB-lite"/>
    </source>
</evidence>
<dbReference type="Proteomes" id="UP000054321">
    <property type="component" value="Unassembled WGS sequence"/>
</dbReference>
<dbReference type="GO" id="GO:0000976">
    <property type="term" value="F:transcription cis-regulatory region binding"/>
    <property type="evidence" value="ECO:0007669"/>
    <property type="project" value="TreeGrafter"/>
</dbReference>
<evidence type="ECO:0000256" key="3">
    <source>
        <dbReference type="ARBA" id="ARBA00023125"/>
    </source>
</evidence>
<evidence type="ECO:0000313" key="9">
    <source>
        <dbReference type="Proteomes" id="UP000054321"/>
    </source>
</evidence>
<keyword evidence="4" id="KW-0804">Transcription</keyword>
<dbReference type="SMART" id="SM00066">
    <property type="entry name" value="GAL4"/>
    <property type="match status" value="1"/>
</dbReference>
<gene>
    <name evidence="8" type="ORF">OIDMADRAFT_106914</name>
</gene>
<keyword evidence="5" id="KW-0539">Nucleus</keyword>
<sequence>MDVPEPSSMINQWVRRRACLNCTSAKVKCTSVSLETESCRRCERLGRTCIYTEPSSQTRRNRQEPSSAKRLEEKVQLLSTQVATLTQHVYSNSVQGPQSNRSTTDILYSSLSSPNDRISGSHSASSGSLPRSRDVHNNSLANVVLRDIGGLVSEDRKLEIFRRDFINYFPFVVVPPTVSVEALQHDNPFLFLCIMAVTSSEDPILQRRLGNEIKKHICDRLVMGHEASMDLLQGLLVFVAWYQYFCVPGKHQYFLMLQLCINMCHELRLDLNENGKKGLETAQIQGRARNPADMRALLGTYCLSSTLSMVLRKRTIMHYTSYMEDCCASLSLGKDVPSDQLIMPYVEIQVLQRKISDAFCYHDISTCDIRGGRALQIVVDSFSREVDRLKKGIGATNKNTILVQHLHFLQVWIYEVALYNKLWQSTFVPARLTQPENNISIQFSMQRTNMLWQLVAATHSFHNWCLAVENAELLNFPFSWWTELSYVFIVQVKTVFLDSETGITGQEQMNSRQQAESLEADFKRAAEKEVMIPHMLDMYMGKLATVTTQVVDDDGDKDMVYSFTAMLKGIQSGYESRIGAENRPAPGQFEMRQEQSSLSQLPYSEVRSTEMHGSMPPAVSTNHVELEIGDPHGSSAGQLNLQFNLAQPGFDDFFWDTMMNEFSFFMPQNNPSL</sequence>
<dbReference type="GO" id="GO:0000981">
    <property type="term" value="F:DNA-binding transcription factor activity, RNA polymerase II-specific"/>
    <property type="evidence" value="ECO:0007669"/>
    <property type="project" value="InterPro"/>
</dbReference>
<dbReference type="HOGENOM" id="CLU_017970_0_0_1"/>
<evidence type="ECO:0000256" key="1">
    <source>
        <dbReference type="ARBA" id="ARBA00004123"/>
    </source>
</evidence>
<dbReference type="GO" id="GO:0005634">
    <property type="term" value="C:nucleus"/>
    <property type="evidence" value="ECO:0007669"/>
    <property type="project" value="UniProtKB-SubCell"/>
</dbReference>
<comment type="subcellular location">
    <subcellularLocation>
        <location evidence="1">Nucleus</location>
    </subcellularLocation>
</comment>
<dbReference type="Gene3D" id="4.10.240.10">
    <property type="entry name" value="Zn(2)-C6 fungal-type DNA-binding domain"/>
    <property type="match status" value="1"/>
</dbReference>
<dbReference type="PROSITE" id="PS50048">
    <property type="entry name" value="ZN2_CY6_FUNGAL_2"/>
    <property type="match status" value="1"/>
</dbReference>
<dbReference type="PROSITE" id="PS00463">
    <property type="entry name" value="ZN2_CY6_FUNGAL_1"/>
    <property type="match status" value="1"/>
</dbReference>
<dbReference type="AlphaFoldDB" id="A0A0C3CUP1"/>
<dbReference type="STRING" id="913774.A0A0C3CUP1"/>
<keyword evidence="3" id="KW-0238">DNA-binding</keyword>
<keyword evidence="9" id="KW-1185">Reference proteome</keyword>
<evidence type="ECO:0000256" key="4">
    <source>
        <dbReference type="ARBA" id="ARBA00023163"/>
    </source>
</evidence>
<evidence type="ECO:0000259" key="7">
    <source>
        <dbReference type="PROSITE" id="PS50048"/>
    </source>
</evidence>
<dbReference type="InParanoid" id="A0A0C3CUP1"/>
<dbReference type="SUPFAM" id="SSF57701">
    <property type="entry name" value="Zn2/Cys6 DNA-binding domain"/>
    <property type="match status" value="1"/>
</dbReference>
<dbReference type="InterPro" id="IPR001138">
    <property type="entry name" value="Zn2Cys6_DnaBD"/>
</dbReference>
<dbReference type="InterPro" id="IPR036864">
    <property type="entry name" value="Zn2-C6_fun-type_DNA-bd_sf"/>
</dbReference>
<keyword evidence="2" id="KW-0805">Transcription regulation</keyword>
<dbReference type="Pfam" id="PF00172">
    <property type="entry name" value="Zn_clus"/>
    <property type="match status" value="1"/>
</dbReference>
<reference evidence="8 9" key="1">
    <citation type="submission" date="2014-04" db="EMBL/GenBank/DDBJ databases">
        <authorList>
            <consortium name="DOE Joint Genome Institute"/>
            <person name="Kuo A."/>
            <person name="Martino E."/>
            <person name="Perotto S."/>
            <person name="Kohler A."/>
            <person name="Nagy L.G."/>
            <person name="Floudas D."/>
            <person name="Copeland A."/>
            <person name="Barry K.W."/>
            <person name="Cichocki N."/>
            <person name="Veneault-Fourrey C."/>
            <person name="LaButti K."/>
            <person name="Lindquist E.A."/>
            <person name="Lipzen A."/>
            <person name="Lundell T."/>
            <person name="Morin E."/>
            <person name="Murat C."/>
            <person name="Sun H."/>
            <person name="Tunlid A."/>
            <person name="Henrissat B."/>
            <person name="Grigoriev I.V."/>
            <person name="Hibbett D.S."/>
            <person name="Martin F."/>
            <person name="Nordberg H.P."/>
            <person name="Cantor M.N."/>
            <person name="Hua S.X."/>
        </authorList>
    </citation>
    <scope>NUCLEOTIDE SEQUENCE [LARGE SCALE GENOMIC DNA]</scope>
    <source>
        <strain evidence="8 9">Zn</strain>
    </source>
</reference>
<dbReference type="GO" id="GO:0008270">
    <property type="term" value="F:zinc ion binding"/>
    <property type="evidence" value="ECO:0007669"/>
    <property type="project" value="InterPro"/>
</dbReference>
<evidence type="ECO:0000313" key="8">
    <source>
        <dbReference type="EMBL" id="KIM93442.1"/>
    </source>
</evidence>
<reference evidence="9" key="2">
    <citation type="submission" date="2015-01" db="EMBL/GenBank/DDBJ databases">
        <title>Evolutionary Origins and Diversification of the Mycorrhizal Mutualists.</title>
        <authorList>
            <consortium name="DOE Joint Genome Institute"/>
            <consortium name="Mycorrhizal Genomics Consortium"/>
            <person name="Kohler A."/>
            <person name="Kuo A."/>
            <person name="Nagy L.G."/>
            <person name="Floudas D."/>
            <person name="Copeland A."/>
            <person name="Barry K.W."/>
            <person name="Cichocki N."/>
            <person name="Veneault-Fourrey C."/>
            <person name="LaButti K."/>
            <person name="Lindquist E.A."/>
            <person name="Lipzen A."/>
            <person name="Lundell T."/>
            <person name="Morin E."/>
            <person name="Murat C."/>
            <person name="Riley R."/>
            <person name="Ohm R."/>
            <person name="Sun H."/>
            <person name="Tunlid A."/>
            <person name="Henrissat B."/>
            <person name="Grigoriev I.V."/>
            <person name="Hibbett D.S."/>
            <person name="Martin F."/>
        </authorList>
    </citation>
    <scope>NUCLEOTIDE SEQUENCE [LARGE SCALE GENOMIC DNA]</scope>
    <source>
        <strain evidence="9">Zn</strain>
    </source>
</reference>
<dbReference type="CDD" id="cd00067">
    <property type="entry name" value="GAL4"/>
    <property type="match status" value="1"/>
</dbReference>
<feature type="region of interest" description="Disordered" evidence="6">
    <location>
        <begin position="113"/>
        <end position="133"/>
    </location>
</feature>
<evidence type="ECO:0000256" key="5">
    <source>
        <dbReference type="ARBA" id="ARBA00023242"/>
    </source>
</evidence>